<proteinExistence type="predicted"/>
<gene>
    <name evidence="1" type="ORF">B0T17DRAFT_525956</name>
</gene>
<accession>A0AA39X949</accession>
<keyword evidence="2" id="KW-1185">Reference proteome</keyword>
<protein>
    <submittedName>
        <fullName evidence="1">Uncharacterized protein</fullName>
    </submittedName>
</protein>
<dbReference type="Proteomes" id="UP001174934">
    <property type="component" value="Unassembled WGS sequence"/>
</dbReference>
<comment type="caution">
    <text evidence="1">The sequence shown here is derived from an EMBL/GenBank/DDBJ whole genome shotgun (WGS) entry which is preliminary data.</text>
</comment>
<organism evidence="1 2">
    <name type="scientific">Bombardia bombarda</name>
    <dbReference type="NCBI Taxonomy" id="252184"/>
    <lineage>
        <taxon>Eukaryota</taxon>
        <taxon>Fungi</taxon>
        <taxon>Dikarya</taxon>
        <taxon>Ascomycota</taxon>
        <taxon>Pezizomycotina</taxon>
        <taxon>Sordariomycetes</taxon>
        <taxon>Sordariomycetidae</taxon>
        <taxon>Sordariales</taxon>
        <taxon>Lasiosphaeriaceae</taxon>
        <taxon>Bombardia</taxon>
    </lineage>
</organism>
<reference evidence="1" key="1">
    <citation type="submission" date="2023-06" db="EMBL/GenBank/DDBJ databases">
        <title>Genome-scale phylogeny and comparative genomics of the fungal order Sordariales.</title>
        <authorList>
            <consortium name="Lawrence Berkeley National Laboratory"/>
            <person name="Hensen N."/>
            <person name="Bonometti L."/>
            <person name="Westerberg I."/>
            <person name="Brannstrom I.O."/>
            <person name="Guillou S."/>
            <person name="Cros-Aarteil S."/>
            <person name="Calhoun S."/>
            <person name="Haridas S."/>
            <person name="Kuo A."/>
            <person name="Mondo S."/>
            <person name="Pangilinan J."/>
            <person name="Riley R."/>
            <person name="LaButti K."/>
            <person name="Andreopoulos B."/>
            <person name="Lipzen A."/>
            <person name="Chen C."/>
            <person name="Yanf M."/>
            <person name="Daum C."/>
            <person name="Ng V."/>
            <person name="Clum A."/>
            <person name="Steindorff A."/>
            <person name="Ohm R."/>
            <person name="Martin F."/>
            <person name="Silar P."/>
            <person name="Natvig D."/>
            <person name="Lalanne C."/>
            <person name="Gautier V."/>
            <person name="Ament-velasquez S.L."/>
            <person name="Kruys A."/>
            <person name="Hutchinson M.I."/>
            <person name="Powell A.J."/>
            <person name="Barry K."/>
            <person name="Miller A.N."/>
            <person name="Grigoriev I.V."/>
            <person name="Debuchy R."/>
            <person name="Gladieux P."/>
            <person name="Thoren M.H."/>
            <person name="Johannesson H."/>
        </authorList>
    </citation>
    <scope>NUCLEOTIDE SEQUENCE</scope>
    <source>
        <strain evidence="1">SMH3391-2</strain>
    </source>
</reference>
<evidence type="ECO:0000313" key="2">
    <source>
        <dbReference type="Proteomes" id="UP001174934"/>
    </source>
</evidence>
<sequence length="93" mass="9293">MRVGVGVGVGGQSSVGWNRGCWPIGPIACPPACLAAYRPQYATMITGRGRGLCLGGSKQWCPFVCLPAHGGGAGAGNHAGRQVGRGPGGGEEM</sequence>
<dbReference type="EMBL" id="JAULSR010000002">
    <property type="protein sequence ID" value="KAK0629612.1"/>
    <property type="molecule type" value="Genomic_DNA"/>
</dbReference>
<name>A0AA39X949_9PEZI</name>
<dbReference type="AlphaFoldDB" id="A0AA39X949"/>
<evidence type="ECO:0000313" key="1">
    <source>
        <dbReference type="EMBL" id="KAK0629612.1"/>
    </source>
</evidence>